<comment type="caution">
    <text evidence="8">Lacks conserved residue(s) required for the propagation of feature annotation.</text>
</comment>
<evidence type="ECO:0000256" key="4">
    <source>
        <dbReference type="ARBA" id="ARBA00022741"/>
    </source>
</evidence>
<dbReference type="GO" id="GO:0006777">
    <property type="term" value="P:Mo-molybdopterin cofactor biosynthetic process"/>
    <property type="evidence" value="ECO:0007669"/>
    <property type="project" value="UniProtKB-KW"/>
</dbReference>
<dbReference type="HOGENOM" id="CLU_055597_2_2_0"/>
<evidence type="ECO:0000259" key="9">
    <source>
        <dbReference type="Pfam" id="PF12804"/>
    </source>
</evidence>
<dbReference type="RefSeq" id="WP_013010948.1">
    <property type="nucleotide sequence ID" value="NC_013943.1"/>
</dbReference>
<comment type="similarity">
    <text evidence="8">Belongs to the MobA family.</text>
</comment>
<keyword evidence="5 8" id="KW-0460">Magnesium</keyword>
<sequence length="197" mass="22271">MNINIAVMAGGQSRRFKADKTLELFDGKPLIQHSVDRLSEIADKIIVVAKDCRKYSFLEVKCLEDDYFVQCPMVGILTALKHFNAPVFTVAADVPFPNPEHVKKLFKALKGHFCAIPDIEGKVHPLYSCYSTDVIPAFEKALAAEEYSLMKALKDLDVVYLNNEHLFCSESEKKSFININTREDYLLAKRYTGVSDD</sequence>
<dbReference type="Pfam" id="PF12804">
    <property type="entry name" value="NTP_transf_3"/>
    <property type="match status" value="1"/>
</dbReference>
<dbReference type="GO" id="GO:0046872">
    <property type="term" value="F:metal ion binding"/>
    <property type="evidence" value="ECO:0007669"/>
    <property type="project" value="UniProtKB-KW"/>
</dbReference>
<organism evidence="10 11">
    <name type="scientific">Denitrovibrio acetiphilus (strain DSM 12809 / NBRC 114555 / N2460)</name>
    <dbReference type="NCBI Taxonomy" id="522772"/>
    <lineage>
        <taxon>Bacteria</taxon>
        <taxon>Pseudomonadati</taxon>
        <taxon>Deferribacterota</taxon>
        <taxon>Deferribacteres</taxon>
        <taxon>Deferribacterales</taxon>
        <taxon>Geovibrionaceae</taxon>
        <taxon>Denitrovibrio</taxon>
    </lineage>
</organism>
<evidence type="ECO:0000256" key="7">
    <source>
        <dbReference type="ARBA" id="ARBA00023150"/>
    </source>
</evidence>
<dbReference type="PANTHER" id="PTHR19136:SF81">
    <property type="entry name" value="MOLYBDENUM COFACTOR GUANYLYLTRANSFERASE"/>
    <property type="match status" value="1"/>
</dbReference>
<dbReference type="InParanoid" id="D4H8T8"/>
<reference evidence="10 11" key="1">
    <citation type="journal article" date="2010" name="Stand. Genomic Sci.">
        <title>Complete genome sequence of Denitrovibrio acetiphilus type strain (N2460).</title>
        <authorList>
            <person name="Kiss H."/>
            <person name="Lang E."/>
            <person name="Lapidus A."/>
            <person name="Copeland A."/>
            <person name="Nolan M."/>
            <person name="Glavina Del Rio T."/>
            <person name="Chen F."/>
            <person name="Lucas S."/>
            <person name="Tice H."/>
            <person name="Cheng J.F."/>
            <person name="Han C."/>
            <person name="Goodwin L."/>
            <person name="Pitluck S."/>
            <person name="Liolios K."/>
            <person name="Pati A."/>
            <person name="Ivanova N."/>
            <person name="Mavromatis K."/>
            <person name="Chen A."/>
            <person name="Palaniappan K."/>
            <person name="Land M."/>
            <person name="Hauser L."/>
            <person name="Chang Y.J."/>
            <person name="Jeffries C.D."/>
            <person name="Detter J.C."/>
            <person name="Brettin T."/>
            <person name="Spring S."/>
            <person name="Rohde M."/>
            <person name="Goker M."/>
            <person name="Woyke T."/>
            <person name="Bristow J."/>
            <person name="Eisen J.A."/>
            <person name="Markowitz V."/>
            <person name="Hugenholtz P."/>
            <person name="Kyrpides N.C."/>
            <person name="Klenk H.P."/>
        </authorList>
    </citation>
    <scope>NUCLEOTIDE SEQUENCE [LARGE SCALE GENOMIC DNA]</scope>
    <source>
        <strain evidence="11">DSM 12809 / NBRC 114555 / N2460</strain>
    </source>
</reference>
<dbReference type="InterPro" id="IPR025877">
    <property type="entry name" value="MobA-like_NTP_Trfase"/>
</dbReference>
<feature type="binding site" evidence="8">
    <location>
        <position position="65"/>
    </location>
    <ligand>
        <name>GTP</name>
        <dbReference type="ChEBI" id="CHEBI:37565"/>
    </ligand>
</feature>
<feature type="domain" description="MobA-like NTP transferase" evidence="9">
    <location>
        <begin position="6"/>
        <end position="153"/>
    </location>
</feature>
<evidence type="ECO:0000256" key="2">
    <source>
        <dbReference type="ARBA" id="ARBA00022679"/>
    </source>
</evidence>
<proteinExistence type="inferred from homology"/>
<dbReference type="EC" id="2.7.7.77" evidence="8"/>
<dbReference type="InterPro" id="IPR013482">
    <property type="entry name" value="Molybde_CF_guanTrfase"/>
</dbReference>
<evidence type="ECO:0000256" key="1">
    <source>
        <dbReference type="ARBA" id="ARBA00022490"/>
    </source>
</evidence>
<protein>
    <recommendedName>
        <fullName evidence="8">Probable molybdenum cofactor guanylyltransferase</fullName>
        <shortName evidence="8">MoCo guanylyltransferase</shortName>
        <ecNumber evidence="8">2.7.7.77</ecNumber>
    </recommendedName>
    <alternativeName>
        <fullName evidence="8">GTP:molybdopterin guanylyltransferase</fullName>
    </alternativeName>
    <alternativeName>
        <fullName evidence="8">Mo-MPT guanylyltransferase</fullName>
    </alternativeName>
    <alternativeName>
        <fullName evidence="8">Molybdopterin guanylyltransferase</fullName>
    </alternativeName>
    <alternativeName>
        <fullName evidence="8">Molybdopterin-guanine dinucleotide synthase</fullName>
        <shortName evidence="8">MGD synthase</shortName>
    </alternativeName>
</protein>
<keyword evidence="3 8" id="KW-0479">Metal-binding</keyword>
<dbReference type="AlphaFoldDB" id="D4H8T8"/>
<dbReference type="InterPro" id="IPR029044">
    <property type="entry name" value="Nucleotide-diphossugar_trans"/>
</dbReference>
<keyword evidence="7 8" id="KW-0501">Molybdenum cofactor biosynthesis</keyword>
<evidence type="ECO:0000256" key="8">
    <source>
        <dbReference type="HAMAP-Rule" id="MF_00316"/>
    </source>
</evidence>
<dbReference type="GO" id="GO:0061603">
    <property type="term" value="F:molybdenum cofactor guanylyltransferase activity"/>
    <property type="evidence" value="ECO:0007669"/>
    <property type="project" value="UniProtKB-EC"/>
</dbReference>
<dbReference type="EMBL" id="CP001968">
    <property type="protein sequence ID" value="ADD68437.1"/>
    <property type="molecule type" value="Genomic_DNA"/>
</dbReference>
<comment type="cofactor">
    <cofactor evidence="8">
        <name>Mg(2+)</name>
        <dbReference type="ChEBI" id="CHEBI:18420"/>
    </cofactor>
</comment>
<evidence type="ECO:0000313" key="10">
    <source>
        <dbReference type="EMBL" id="ADD68437.1"/>
    </source>
</evidence>
<dbReference type="GO" id="GO:0005525">
    <property type="term" value="F:GTP binding"/>
    <property type="evidence" value="ECO:0007669"/>
    <property type="project" value="UniProtKB-UniRule"/>
</dbReference>
<keyword evidence="6 8" id="KW-0342">GTP-binding</keyword>
<comment type="subcellular location">
    <subcellularLocation>
        <location evidence="8">Cytoplasm</location>
    </subcellularLocation>
</comment>
<evidence type="ECO:0000313" key="11">
    <source>
        <dbReference type="Proteomes" id="UP000002012"/>
    </source>
</evidence>
<keyword evidence="2 8" id="KW-0808">Transferase</keyword>
<evidence type="ECO:0000256" key="6">
    <source>
        <dbReference type="ARBA" id="ARBA00023134"/>
    </source>
</evidence>
<dbReference type="Gene3D" id="3.90.550.10">
    <property type="entry name" value="Spore Coat Polysaccharide Biosynthesis Protein SpsA, Chain A"/>
    <property type="match status" value="1"/>
</dbReference>
<comment type="domain">
    <text evidence="8">The N-terminal domain determines nucleotide recognition and specific binding, while the C-terminal domain determines the specific binding to the target protein.</text>
</comment>
<dbReference type="KEGG" id="dap:Dacet_1673"/>
<dbReference type="Proteomes" id="UP000002012">
    <property type="component" value="Chromosome"/>
</dbReference>
<evidence type="ECO:0000256" key="5">
    <source>
        <dbReference type="ARBA" id="ARBA00022842"/>
    </source>
</evidence>
<dbReference type="HAMAP" id="MF_00316">
    <property type="entry name" value="MobA"/>
    <property type="match status" value="1"/>
</dbReference>
<gene>
    <name evidence="8" type="primary">mobA</name>
    <name evidence="10" type="ordered locus">Dacet_1673</name>
</gene>
<feature type="binding site" evidence="8">
    <location>
        <position position="93"/>
    </location>
    <ligand>
        <name>Mg(2+)</name>
        <dbReference type="ChEBI" id="CHEBI:18420"/>
    </ligand>
</feature>
<keyword evidence="11" id="KW-1185">Reference proteome</keyword>
<dbReference type="SUPFAM" id="SSF53448">
    <property type="entry name" value="Nucleotide-diphospho-sugar transferases"/>
    <property type="match status" value="1"/>
</dbReference>
<dbReference type="STRING" id="522772.Dacet_1673"/>
<comment type="catalytic activity">
    <reaction evidence="8">
        <text>Mo-molybdopterin + GTP + H(+) = Mo-molybdopterin guanine dinucleotide + diphosphate</text>
        <dbReference type="Rhea" id="RHEA:34243"/>
        <dbReference type="ChEBI" id="CHEBI:15378"/>
        <dbReference type="ChEBI" id="CHEBI:33019"/>
        <dbReference type="ChEBI" id="CHEBI:37565"/>
        <dbReference type="ChEBI" id="CHEBI:71302"/>
        <dbReference type="ChEBI" id="CHEBI:71310"/>
        <dbReference type="EC" id="2.7.7.77"/>
    </reaction>
</comment>
<dbReference type="PaxDb" id="522772-Dacet_1673"/>
<name>D4H8T8_DENA2</name>
<feature type="binding site" evidence="8">
    <location>
        <position position="20"/>
    </location>
    <ligand>
        <name>GTP</name>
        <dbReference type="ChEBI" id="CHEBI:37565"/>
    </ligand>
</feature>
<keyword evidence="1 8" id="KW-0963">Cytoplasm</keyword>
<dbReference type="GO" id="GO:0005737">
    <property type="term" value="C:cytoplasm"/>
    <property type="evidence" value="ECO:0007669"/>
    <property type="project" value="UniProtKB-SubCell"/>
</dbReference>
<feature type="binding site" evidence="8">
    <location>
        <position position="93"/>
    </location>
    <ligand>
        <name>GTP</name>
        <dbReference type="ChEBI" id="CHEBI:37565"/>
    </ligand>
</feature>
<accession>D4H8T8</accession>
<comment type="function">
    <text evidence="8">Transfers a GMP moiety from GTP to Mo-molybdopterin (Mo-MPT) cofactor (Moco or molybdenum cofactor) to form Mo-molybdopterin guanine dinucleotide (Mo-MGD) cofactor.</text>
</comment>
<dbReference type="eggNOG" id="COG0746">
    <property type="taxonomic scope" value="Bacteria"/>
</dbReference>
<evidence type="ECO:0000256" key="3">
    <source>
        <dbReference type="ARBA" id="ARBA00022723"/>
    </source>
</evidence>
<dbReference type="CDD" id="cd02503">
    <property type="entry name" value="MobA"/>
    <property type="match status" value="1"/>
</dbReference>
<keyword evidence="4 8" id="KW-0547">Nucleotide-binding</keyword>
<dbReference type="PANTHER" id="PTHR19136">
    <property type="entry name" value="MOLYBDENUM COFACTOR GUANYLYLTRANSFERASE"/>
    <property type="match status" value="1"/>
</dbReference>